<dbReference type="AlphaFoldDB" id="A0A1F4NSS2"/>
<protein>
    <submittedName>
        <fullName evidence="1">Uncharacterized protein</fullName>
    </submittedName>
</protein>
<sequence>MELTKKQIIKFQQIFKKEYGYKMSREEAIESASNLIRYLEIVLPVAYRQRVRDEKRSDRKN</sequence>
<gene>
    <name evidence="1" type="ORF">A2V68_02705</name>
</gene>
<comment type="caution">
    <text evidence="1">The sequence shown here is derived from an EMBL/GenBank/DDBJ whole genome shotgun (WGS) entry which is preliminary data.</text>
</comment>
<organism evidence="1 2">
    <name type="scientific">candidate division Kazan bacterium RBG_13_50_9</name>
    <dbReference type="NCBI Taxonomy" id="1798535"/>
    <lineage>
        <taxon>Bacteria</taxon>
        <taxon>Bacteria division Kazan-3B-28</taxon>
    </lineage>
</organism>
<dbReference type="STRING" id="1798535.A2V68_02705"/>
<dbReference type="EMBL" id="META01000001">
    <property type="protein sequence ID" value="OGB74501.1"/>
    <property type="molecule type" value="Genomic_DNA"/>
</dbReference>
<evidence type="ECO:0000313" key="2">
    <source>
        <dbReference type="Proteomes" id="UP000176651"/>
    </source>
</evidence>
<accession>A0A1F4NSS2</accession>
<dbReference type="Proteomes" id="UP000176651">
    <property type="component" value="Unassembled WGS sequence"/>
</dbReference>
<evidence type="ECO:0000313" key="1">
    <source>
        <dbReference type="EMBL" id="OGB74501.1"/>
    </source>
</evidence>
<proteinExistence type="predicted"/>
<name>A0A1F4NSS2_UNCK3</name>
<reference evidence="1 2" key="1">
    <citation type="journal article" date="2016" name="Nat. Commun.">
        <title>Thousands of microbial genomes shed light on interconnected biogeochemical processes in an aquifer system.</title>
        <authorList>
            <person name="Anantharaman K."/>
            <person name="Brown C.T."/>
            <person name="Hug L.A."/>
            <person name="Sharon I."/>
            <person name="Castelle C.J."/>
            <person name="Probst A.J."/>
            <person name="Thomas B.C."/>
            <person name="Singh A."/>
            <person name="Wilkins M.J."/>
            <person name="Karaoz U."/>
            <person name="Brodie E.L."/>
            <person name="Williams K.H."/>
            <person name="Hubbard S.S."/>
            <person name="Banfield J.F."/>
        </authorList>
    </citation>
    <scope>NUCLEOTIDE SEQUENCE [LARGE SCALE GENOMIC DNA]</scope>
</reference>